<keyword evidence="14" id="KW-0968">Cytoplasmic vesicle</keyword>
<keyword evidence="8" id="KW-0769">Symport</keyword>
<evidence type="ECO:0000256" key="13">
    <source>
        <dbReference type="ARBA" id="ARBA00023228"/>
    </source>
</evidence>
<evidence type="ECO:0000256" key="23">
    <source>
        <dbReference type="ARBA" id="ARBA00080244"/>
    </source>
</evidence>
<evidence type="ECO:0000256" key="2">
    <source>
        <dbReference type="ARBA" id="ARBA00004554"/>
    </source>
</evidence>
<dbReference type="FunFam" id="1.20.1250.20:FF:000067">
    <property type="entry name" value="sialin isoform X2"/>
    <property type="match status" value="1"/>
</dbReference>
<evidence type="ECO:0000256" key="8">
    <source>
        <dbReference type="ARBA" id="ARBA00022847"/>
    </source>
</evidence>
<dbReference type="InterPro" id="IPR050382">
    <property type="entry name" value="MFS_Na/Anion_cotransporter"/>
</dbReference>
<evidence type="ECO:0000256" key="4">
    <source>
        <dbReference type="ARBA" id="ARBA00004656"/>
    </source>
</evidence>
<evidence type="ECO:0000256" key="17">
    <source>
        <dbReference type="ARBA" id="ARBA00050625"/>
    </source>
</evidence>
<evidence type="ECO:0000256" key="19">
    <source>
        <dbReference type="ARBA" id="ARBA00051447"/>
    </source>
</evidence>
<dbReference type="InterPro" id="IPR020846">
    <property type="entry name" value="MFS_dom"/>
</dbReference>
<evidence type="ECO:0000313" key="29">
    <source>
        <dbReference type="RefSeq" id="XP_025833023.1"/>
    </source>
</evidence>
<dbReference type="CDD" id="cd17318">
    <property type="entry name" value="MFS_SLC17"/>
    <property type="match status" value="1"/>
</dbReference>
<keyword evidence="11 26" id="KW-0472">Membrane</keyword>
<keyword evidence="5" id="KW-0813">Transport</keyword>
<dbReference type="GO" id="GO:0015293">
    <property type="term" value="F:symporter activity"/>
    <property type="evidence" value="ECO:0007669"/>
    <property type="project" value="UniProtKB-KW"/>
</dbReference>
<dbReference type="OrthoDB" id="2985014at2759"/>
<feature type="domain" description="Major facilitator superfamily (MFS) profile" evidence="27">
    <location>
        <begin position="42"/>
        <end position="469"/>
    </location>
</feature>
<evidence type="ECO:0000256" key="3">
    <source>
        <dbReference type="ARBA" id="ARBA00004638"/>
    </source>
</evidence>
<feature type="transmembrane region" description="Helical" evidence="26">
    <location>
        <begin position="277"/>
        <end position="297"/>
    </location>
</feature>
<feature type="transmembrane region" description="Helical" evidence="26">
    <location>
        <begin position="381"/>
        <end position="402"/>
    </location>
</feature>
<dbReference type="Pfam" id="PF07690">
    <property type="entry name" value="MFS_1"/>
    <property type="match status" value="1"/>
</dbReference>
<comment type="catalytic activity">
    <reaction evidence="18">
        <text>N-acetyl-L-aspartyl-L-glutamate(out) = N-acetyl-L-aspartyl-L-glutamate(in)</text>
        <dbReference type="Rhea" id="RHEA:72599"/>
        <dbReference type="ChEBI" id="CHEBI:76931"/>
    </reaction>
    <physiologicalReaction direction="left-to-right" evidence="18">
        <dbReference type="Rhea" id="RHEA:72600"/>
    </physiologicalReaction>
</comment>
<comment type="subcellular location">
    <subcellularLocation>
        <location evidence="2">Basolateral cell membrane</location>
        <topology evidence="2">Multi-pass membrane protein</topology>
    </subcellularLocation>
    <subcellularLocation>
        <location evidence="3">Cytoplasmic vesicle</location>
        <location evidence="3">Secretory vesicle membrane</location>
        <topology evidence="3">Multi-pass membrane protein</topology>
    </subcellularLocation>
    <subcellularLocation>
        <location evidence="1">Cytoplasmic vesicle</location>
        <location evidence="1">Secretory vesicle</location>
        <location evidence="1">Synaptic vesicle membrane</location>
    </subcellularLocation>
    <subcellularLocation>
        <location evidence="4">Lysosome membrane</location>
    </subcellularLocation>
</comment>
<keyword evidence="9 26" id="KW-1133">Transmembrane helix</keyword>
<gene>
    <name evidence="29" type="primary">LOC108744990</name>
</gene>
<dbReference type="Proteomes" id="UP000192223">
    <property type="component" value="Unplaced"/>
</dbReference>
<evidence type="ECO:0000259" key="27">
    <source>
        <dbReference type="PROSITE" id="PS50850"/>
    </source>
</evidence>
<comment type="catalytic activity">
    <reaction evidence="17">
        <text>N-acetylneuraminate(in) + H(+)(in) = N-acetylneuraminate(out) + H(+)(out)</text>
        <dbReference type="Rhea" id="RHEA:28987"/>
        <dbReference type="ChEBI" id="CHEBI:15378"/>
        <dbReference type="ChEBI" id="CHEBI:35418"/>
    </reaction>
    <physiologicalReaction direction="right-to-left" evidence="17">
        <dbReference type="Rhea" id="RHEA:28989"/>
    </physiologicalReaction>
</comment>
<dbReference type="GO" id="GO:0030672">
    <property type="term" value="C:synaptic vesicle membrane"/>
    <property type="evidence" value="ECO:0007669"/>
    <property type="project" value="UniProtKB-SubCell"/>
</dbReference>
<feature type="transmembrane region" description="Helical" evidence="26">
    <location>
        <begin position="187"/>
        <end position="207"/>
    </location>
</feature>
<evidence type="ECO:0000256" key="21">
    <source>
        <dbReference type="ARBA" id="ARBA00056891"/>
    </source>
</evidence>
<comment type="catalytic activity">
    <reaction evidence="20">
        <text>D-glucuronate(out) + H(+)(out) = D-glucuronate(in) + H(+)(in)</text>
        <dbReference type="Rhea" id="RHEA:72591"/>
        <dbReference type="ChEBI" id="CHEBI:15378"/>
        <dbReference type="ChEBI" id="CHEBI:58720"/>
    </reaction>
    <physiologicalReaction direction="left-to-right" evidence="20">
        <dbReference type="Rhea" id="RHEA:72592"/>
    </physiologicalReaction>
</comment>
<dbReference type="GeneID" id="108744990"/>
<evidence type="ECO:0000256" key="15">
    <source>
        <dbReference type="ARBA" id="ARBA00050101"/>
    </source>
</evidence>
<evidence type="ECO:0000256" key="22">
    <source>
        <dbReference type="ARBA" id="ARBA00069713"/>
    </source>
</evidence>
<keyword evidence="28" id="KW-1185">Reference proteome</keyword>
<comment type="catalytic activity">
    <reaction evidence="15">
        <text>2 nitrate(out) + H(+)(out) = 2 nitrate(in) + H(+)(in)</text>
        <dbReference type="Rhea" id="RHEA:71539"/>
        <dbReference type="ChEBI" id="CHEBI:15378"/>
        <dbReference type="ChEBI" id="CHEBI:17632"/>
    </reaction>
    <physiologicalReaction direction="left-to-right" evidence="15">
        <dbReference type="Rhea" id="RHEA:71540"/>
    </physiologicalReaction>
</comment>
<evidence type="ECO:0000313" key="28">
    <source>
        <dbReference type="Proteomes" id="UP000192223"/>
    </source>
</evidence>
<sequence length="498" mass="56067">MATTTKEYEVKKKSNLKPGKSLYEDTEENIAWWKIWKHRRYQIAVLALFGFFNIYSLRTNLSIAIVAMTENRSVLLENGTTIYEQEFAWSSTQQGVILSSFFYGYITTQVLGGFVSERYGGQKFFGLGIFITAALTLLTPVVAKYSYEGLITLRVIEGIFEGVTYPSIHAVWARWAPPLERSRLTTIGYSGSYIGTVAAMTIGGVIAEEWGWESIFYFFGAIGVFWFICWWILVYENPNEDKFISQRELKYILTSLEKENEKKLNVKHPWKKILTSLPVWAIIFSHFCENWGFYTLLTQLPRFMREMLNFDISSSGILSALPYVAMSICTVLSGFLADLLLSKNWLTTTQVRKSFNCSAFLSQTVFMLAAGFLLERVGSTICLTFAVGLGGLALSGFGVNYLDIGPSHASVIMGISNTFATIPGMVSPTLTGILVPNNTEAEWRNIFYISAGIYLIGCTFYGTCASGELQEWSWDAKMKREKGVENEGYVPDENDKSV</sequence>
<evidence type="ECO:0000256" key="24">
    <source>
        <dbReference type="ARBA" id="ARBA00081195"/>
    </source>
</evidence>
<dbReference type="PANTHER" id="PTHR11662:SF455">
    <property type="entry name" value="GH23975P"/>
    <property type="match status" value="1"/>
</dbReference>
<dbReference type="InParanoid" id="A0A7F5RAN3"/>
<dbReference type="GO" id="GO:0006820">
    <property type="term" value="P:monoatomic anion transport"/>
    <property type="evidence" value="ECO:0007669"/>
    <property type="project" value="TreeGrafter"/>
</dbReference>
<feature type="transmembrane region" description="Helical" evidence="26">
    <location>
        <begin position="353"/>
        <end position="374"/>
    </location>
</feature>
<dbReference type="InterPro" id="IPR011701">
    <property type="entry name" value="MFS"/>
</dbReference>
<feature type="transmembrane region" description="Helical" evidence="26">
    <location>
        <begin position="446"/>
        <end position="469"/>
    </location>
</feature>
<dbReference type="InterPro" id="IPR036259">
    <property type="entry name" value="MFS_trans_sf"/>
</dbReference>
<dbReference type="GO" id="GO:0005765">
    <property type="term" value="C:lysosomal membrane"/>
    <property type="evidence" value="ECO:0007669"/>
    <property type="project" value="UniProtKB-SubCell"/>
</dbReference>
<comment type="catalytic activity">
    <reaction evidence="16">
        <text>L-aspartate(out) = L-aspartate(in)</text>
        <dbReference type="Rhea" id="RHEA:66332"/>
        <dbReference type="ChEBI" id="CHEBI:29991"/>
    </reaction>
    <physiologicalReaction direction="left-to-right" evidence="16">
        <dbReference type="Rhea" id="RHEA:66333"/>
    </physiologicalReaction>
</comment>
<keyword evidence="12" id="KW-0325">Glycoprotein</keyword>
<dbReference type="GO" id="GO:0016323">
    <property type="term" value="C:basolateral plasma membrane"/>
    <property type="evidence" value="ECO:0007669"/>
    <property type="project" value="UniProtKB-SubCell"/>
</dbReference>
<proteinExistence type="predicted"/>
<dbReference type="GO" id="GO:0046942">
    <property type="term" value="P:carboxylic acid transport"/>
    <property type="evidence" value="ECO:0007669"/>
    <property type="project" value="UniProtKB-ARBA"/>
</dbReference>
<feature type="transmembrane region" description="Helical" evidence="26">
    <location>
        <begin position="43"/>
        <end position="68"/>
    </location>
</feature>
<evidence type="ECO:0000256" key="16">
    <source>
        <dbReference type="ARBA" id="ARBA00050554"/>
    </source>
</evidence>
<dbReference type="AlphaFoldDB" id="A0A7F5RAN3"/>
<dbReference type="RefSeq" id="XP_025833023.1">
    <property type="nucleotide sequence ID" value="XM_025977238.1"/>
</dbReference>
<evidence type="ECO:0000256" key="7">
    <source>
        <dbReference type="ARBA" id="ARBA00022692"/>
    </source>
</evidence>
<comment type="catalytic activity">
    <reaction evidence="19">
        <text>L-glutamate(out) = L-glutamate(in)</text>
        <dbReference type="Rhea" id="RHEA:66336"/>
        <dbReference type="ChEBI" id="CHEBI:29985"/>
    </reaction>
    <physiologicalReaction direction="left-to-right" evidence="19">
        <dbReference type="Rhea" id="RHEA:66337"/>
    </physiologicalReaction>
</comment>
<feature type="transmembrane region" description="Helical" evidence="26">
    <location>
        <begin position="214"/>
        <end position="233"/>
    </location>
</feature>
<evidence type="ECO:0000256" key="25">
    <source>
        <dbReference type="ARBA" id="ARBA00081925"/>
    </source>
</evidence>
<evidence type="ECO:0000256" key="9">
    <source>
        <dbReference type="ARBA" id="ARBA00022989"/>
    </source>
</evidence>
<accession>A0A7F5RAN3</accession>
<keyword evidence="7 26" id="KW-0812">Transmembrane</keyword>
<dbReference type="PROSITE" id="PS50850">
    <property type="entry name" value="MFS"/>
    <property type="match status" value="1"/>
</dbReference>
<evidence type="ECO:0000256" key="26">
    <source>
        <dbReference type="SAM" id="Phobius"/>
    </source>
</evidence>
<dbReference type="SUPFAM" id="SSF103473">
    <property type="entry name" value="MFS general substrate transporter"/>
    <property type="match status" value="1"/>
</dbReference>
<organism evidence="28 29">
    <name type="scientific">Agrilus planipennis</name>
    <name type="common">Emerald ash borer</name>
    <name type="synonym">Agrilus marcopoli</name>
    <dbReference type="NCBI Taxonomy" id="224129"/>
    <lineage>
        <taxon>Eukaryota</taxon>
        <taxon>Metazoa</taxon>
        <taxon>Ecdysozoa</taxon>
        <taxon>Arthropoda</taxon>
        <taxon>Hexapoda</taxon>
        <taxon>Insecta</taxon>
        <taxon>Pterygota</taxon>
        <taxon>Neoptera</taxon>
        <taxon>Endopterygota</taxon>
        <taxon>Coleoptera</taxon>
        <taxon>Polyphaga</taxon>
        <taxon>Elateriformia</taxon>
        <taxon>Buprestoidea</taxon>
        <taxon>Buprestidae</taxon>
        <taxon>Agrilinae</taxon>
        <taxon>Agrilus</taxon>
    </lineage>
</organism>
<evidence type="ECO:0000256" key="6">
    <source>
        <dbReference type="ARBA" id="ARBA00022475"/>
    </source>
</evidence>
<dbReference type="Gene3D" id="1.20.1250.20">
    <property type="entry name" value="MFS general substrate transporter like domains"/>
    <property type="match status" value="2"/>
</dbReference>
<evidence type="ECO:0000256" key="12">
    <source>
        <dbReference type="ARBA" id="ARBA00023180"/>
    </source>
</evidence>
<name>A0A7F5RAN3_AGRPL</name>
<evidence type="ECO:0000256" key="10">
    <source>
        <dbReference type="ARBA" id="ARBA00023018"/>
    </source>
</evidence>
<protein>
    <recommendedName>
        <fullName evidence="22">Sialin</fullName>
    </recommendedName>
    <alternativeName>
        <fullName evidence="25">H(+)/nitrate cotransporter</fullName>
    </alternativeName>
    <alternativeName>
        <fullName evidence="23">H(+)/sialic acid cotransporter</fullName>
    </alternativeName>
    <alternativeName>
        <fullName evidence="24">Vesicular excitatory amino acid transporter</fullName>
    </alternativeName>
</protein>
<keyword evidence="10" id="KW-0770">Synapse</keyword>
<comment type="function">
    <text evidence="21">Receptor for CM101, a polysaccharide produced by group B Streptococcus with antipathoangiogenic properties.</text>
</comment>
<feature type="transmembrane region" description="Helical" evidence="26">
    <location>
        <begin position="96"/>
        <end position="115"/>
    </location>
</feature>
<keyword evidence="13" id="KW-0458">Lysosome</keyword>
<evidence type="ECO:0000256" key="1">
    <source>
        <dbReference type="ARBA" id="ARBA00004432"/>
    </source>
</evidence>
<reference evidence="29" key="1">
    <citation type="submission" date="2025-08" db="UniProtKB">
        <authorList>
            <consortium name="RefSeq"/>
        </authorList>
    </citation>
    <scope>IDENTIFICATION</scope>
    <source>
        <tissue evidence="29">Entire body</tissue>
    </source>
</reference>
<evidence type="ECO:0000256" key="20">
    <source>
        <dbReference type="ARBA" id="ARBA00051612"/>
    </source>
</evidence>
<dbReference type="FunFam" id="1.20.1250.20:FF:000003">
    <property type="entry name" value="Solute carrier family 17 member 3"/>
    <property type="match status" value="1"/>
</dbReference>
<evidence type="ECO:0000256" key="14">
    <source>
        <dbReference type="ARBA" id="ARBA00023329"/>
    </source>
</evidence>
<feature type="transmembrane region" description="Helical" evidence="26">
    <location>
        <begin position="317"/>
        <end position="341"/>
    </location>
</feature>
<dbReference type="KEGG" id="apln:108744990"/>
<evidence type="ECO:0000256" key="18">
    <source>
        <dbReference type="ARBA" id="ARBA00051403"/>
    </source>
</evidence>
<feature type="transmembrane region" description="Helical" evidence="26">
    <location>
        <begin position="124"/>
        <end position="143"/>
    </location>
</feature>
<keyword evidence="6" id="KW-1003">Cell membrane</keyword>
<dbReference type="PANTHER" id="PTHR11662">
    <property type="entry name" value="SOLUTE CARRIER FAMILY 17"/>
    <property type="match status" value="1"/>
</dbReference>
<evidence type="ECO:0000256" key="11">
    <source>
        <dbReference type="ARBA" id="ARBA00023136"/>
    </source>
</evidence>
<evidence type="ECO:0000256" key="5">
    <source>
        <dbReference type="ARBA" id="ARBA00022448"/>
    </source>
</evidence>